<evidence type="ECO:0000313" key="1">
    <source>
        <dbReference type="EMBL" id="QHT78260.1"/>
    </source>
</evidence>
<dbReference type="EMBL" id="MN739930">
    <property type="protein sequence ID" value="QHT78260.1"/>
    <property type="molecule type" value="Genomic_DNA"/>
</dbReference>
<accession>A0A6C0HD07</accession>
<protein>
    <submittedName>
        <fullName evidence="1">Uncharacterized protein</fullName>
    </submittedName>
</protein>
<proteinExistence type="predicted"/>
<name>A0A6C0HD07_9ZZZZ</name>
<reference evidence="1" key="1">
    <citation type="journal article" date="2020" name="Nature">
        <title>Giant virus diversity and host interactions through global metagenomics.</title>
        <authorList>
            <person name="Schulz F."/>
            <person name="Roux S."/>
            <person name="Paez-Espino D."/>
            <person name="Jungbluth S."/>
            <person name="Walsh D.A."/>
            <person name="Denef V.J."/>
            <person name="McMahon K.D."/>
            <person name="Konstantinidis K.T."/>
            <person name="Eloe-Fadrosh E.A."/>
            <person name="Kyrpides N.C."/>
            <person name="Woyke T."/>
        </authorList>
    </citation>
    <scope>NUCLEOTIDE SEQUENCE</scope>
    <source>
        <strain evidence="1">GVMAG-M-3300023179-91</strain>
    </source>
</reference>
<dbReference type="AlphaFoldDB" id="A0A6C0HD07"/>
<organism evidence="1">
    <name type="scientific">viral metagenome</name>
    <dbReference type="NCBI Taxonomy" id="1070528"/>
    <lineage>
        <taxon>unclassified sequences</taxon>
        <taxon>metagenomes</taxon>
        <taxon>organismal metagenomes</taxon>
    </lineage>
</organism>
<sequence length="84" mass="10124">MPFIYTTFIFLSGNPGYKDFRLQPLLLNYIFIPMQNRCIEVKSTWTAKKGKDYIFLKQEAAKKLGYIYEIWVYDHNGNRIEEYK</sequence>